<dbReference type="PANTHER" id="PTHR33021:SF49">
    <property type="entry name" value="EARLY NODULIN-LIKE PROTEIN 21"/>
    <property type="match status" value="1"/>
</dbReference>
<dbReference type="GO" id="GO:0098552">
    <property type="term" value="C:side of membrane"/>
    <property type="evidence" value="ECO:0007669"/>
    <property type="project" value="UniProtKB-KW"/>
</dbReference>
<feature type="chain" id="PRO_5020567347" description="Phytocyanin domain-containing protein" evidence="10">
    <location>
        <begin position="31"/>
        <end position="172"/>
    </location>
</feature>
<reference evidence="12 13" key="1">
    <citation type="journal article" date="2018" name="Proc. Natl. Acad. Sci. U.S.A.">
        <title>Draft genome sequence of Camellia sinensis var. sinensis provides insights into the evolution of the tea genome and tea quality.</title>
        <authorList>
            <person name="Wei C."/>
            <person name="Yang H."/>
            <person name="Wang S."/>
            <person name="Zhao J."/>
            <person name="Liu C."/>
            <person name="Gao L."/>
            <person name="Xia E."/>
            <person name="Lu Y."/>
            <person name="Tai Y."/>
            <person name="She G."/>
            <person name="Sun J."/>
            <person name="Cao H."/>
            <person name="Tong W."/>
            <person name="Gao Q."/>
            <person name="Li Y."/>
            <person name="Deng W."/>
            <person name="Jiang X."/>
            <person name="Wang W."/>
            <person name="Chen Q."/>
            <person name="Zhang S."/>
            <person name="Li H."/>
            <person name="Wu J."/>
            <person name="Wang P."/>
            <person name="Li P."/>
            <person name="Shi C."/>
            <person name="Zheng F."/>
            <person name="Jian J."/>
            <person name="Huang B."/>
            <person name="Shan D."/>
            <person name="Shi M."/>
            <person name="Fang C."/>
            <person name="Yue Y."/>
            <person name="Li F."/>
            <person name="Li D."/>
            <person name="Wei S."/>
            <person name="Han B."/>
            <person name="Jiang C."/>
            <person name="Yin Y."/>
            <person name="Xia T."/>
            <person name="Zhang Z."/>
            <person name="Bennetzen J.L."/>
            <person name="Zhao S."/>
            <person name="Wan X."/>
        </authorList>
    </citation>
    <scope>NUCLEOTIDE SEQUENCE [LARGE SCALE GENOMIC DNA]</scope>
    <source>
        <strain evidence="13">cv. Shuchazao</strain>
        <tissue evidence="12">Leaf</tissue>
    </source>
</reference>
<organism evidence="12 13">
    <name type="scientific">Camellia sinensis var. sinensis</name>
    <name type="common">China tea</name>
    <dbReference type="NCBI Taxonomy" id="542762"/>
    <lineage>
        <taxon>Eukaryota</taxon>
        <taxon>Viridiplantae</taxon>
        <taxon>Streptophyta</taxon>
        <taxon>Embryophyta</taxon>
        <taxon>Tracheophyta</taxon>
        <taxon>Spermatophyta</taxon>
        <taxon>Magnoliopsida</taxon>
        <taxon>eudicotyledons</taxon>
        <taxon>Gunneridae</taxon>
        <taxon>Pentapetalae</taxon>
        <taxon>asterids</taxon>
        <taxon>Ericales</taxon>
        <taxon>Theaceae</taxon>
        <taxon>Camellia</taxon>
    </lineage>
</organism>
<dbReference type="InterPro" id="IPR003245">
    <property type="entry name" value="Phytocyanin_dom"/>
</dbReference>
<dbReference type="InterPro" id="IPR008972">
    <property type="entry name" value="Cupredoxin"/>
</dbReference>
<evidence type="ECO:0000256" key="5">
    <source>
        <dbReference type="ARBA" id="ARBA00023136"/>
    </source>
</evidence>
<evidence type="ECO:0000256" key="7">
    <source>
        <dbReference type="ARBA" id="ARBA00023180"/>
    </source>
</evidence>
<dbReference type="EMBL" id="SDRB02013537">
    <property type="protein sequence ID" value="THF94726.1"/>
    <property type="molecule type" value="Genomic_DNA"/>
</dbReference>
<keyword evidence="5" id="KW-0472">Membrane</keyword>
<keyword evidence="7" id="KW-0325">Glycoprotein</keyword>
<name>A0A4V3WIX1_CAMSN</name>
<keyword evidence="6" id="KW-1015">Disulfide bond</keyword>
<dbReference type="GO" id="GO:0005886">
    <property type="term" value="C:plasma membrane"/>
    <property type="evidence" value="ECO:0007669"/>
    <property type="project" value="UniProtKB-SubCell"/>
</dbReference>
<evidence type="ECO:0000313" key="12">
    <source>
        <dbReference type="EMBL" id="THF94726.1"/>
    </source>
</evidence>
<protein>
    <recommendedName>
        <fullName evidence="11">Phytocyanin domain-containing protein</fullName>
    </recommendedName>
</protein>
<dbReference type="CDD" id="cd11019">
    <property type="entry name" value="OsENODL1_like"/>
    <property type="match status" value="1"/>
</dbReference>
<evidence type="ECO:0000256" key="9">
    <source>
        <dbReference type="ARBA" id="ARBA00035011"/>
    </source>
</evidence>
<dbReference type="InterPro" id="IPR041846">
    <property type="entry name" value="ENL_dom"/>
</dbReference>
<dbReference type="STRING" id="542762.A0A4V3WIX1"/>
<keyword evidence="13" id="KW-1185">Reference proteome</keyword>
<accession>A0A4V3WIX1</accession>
<dbReference type="Proteomes" id="UP000306102">
    <property type="component" value="Unassembled WGS sequence"/>
</dbReference>
<keyword evidence="2" id="KW-1003">Cell membrane</keyword>
<keyword evidence="4 10" id="KW-0732">Signal</keyword>
<dbReference type="PANTHER" id="PTHR33021">
    <property type="entry name" value="BLUE COPPER PROTEIN"/>
    <property type="match status" value="1"/>
</dbReference>
<dbReference type="PROSITE" id="PS51485">
    <property type="entry name" value="PHYTOCYANIN"/>
    <property type="match status" value="1"/>
</dbReference>
<sequence length="172" mass="18830">MASESMMIMSFTTLTLLLLLSCSHLLSVASFQFEVGDNQGWVVPPANDSKIYNDWASENRFQIGDTVHFKYKKDSVMEVSESEYKNCNSTHPTFFSNTGTTVYKLDRPGLFYFISGSAGHCRRGQRMIIKVLSHEDAQSGGSGGGSSSASTAVAVLSYGGLIAQFAFLSYIF</sequence>
<keyword evidence="3" id="KW-0336">GPI-anchor</keyword>
<dbReference type="FunFam" id="2.60.40.420:FF:000010">
    <property type="entry name" value="Early nodulin-like protein 1"/>
    <property type="match status" value="1"/>
</dbReference>
<evidence type="ECO:0000256" key="2">
    <source>
        <dbReference type="ARBA" id="ARBA00022475"/>
    </source>
</evidence>
<keyword evidence="8" id="KW-0449">Lipoprotein</keyword>
<evidence type="ECO:0000313" key="13">
    <source>
        <dbReference type="Proteomes" id="UP000306102"/>
    </source>
</evidence>
<dbReference type="AlphaFoldDB" id="A0A4V3WIX1"/>
<dbReference type="SMR" id="A0A4V3WIX1"/>
<dbReference type="GO" id="GO:0009055">
    <property type="term" value="F:electron transfer activity"/>
    <property type="evidence" value="ECO:0007669"/>
    <property type="project" value="InterPro"/>
</dbReference>
<evidence type="ECO:0000256" key="6">
    <source>
        <dbReference type="ARBA" id="ARBA00023157"/>
    </source>
</evidence>
<evidence type="ECO:0000256" key="1">
    <source>
        <dbReference type="ARBA" id="ARBA00004609"/>
    </source>
</evidence>
<dbReference type="SUPFAM" id="SSF49503">
    <property type="entry name" value="Cupredoxins"/>
    <property type="match status" value="1"/>
</dbReference>
<evidence type="ECO:0000256" key="3">
    <source>
        <dbReference type="ARBA" id="ARBA00022622"/>
    </source>
</evidence>
<comment type="subcellular location">
    <subcellularLocation>
        <location evidence="1">Cell membrane</location>
        <topology evidence="1">Lipid-anchor</topology>
        <topology evidence="1">GPI-anchor</topology>
    </subcellularLocation>
</comment>
<evidence type="ECO:0000256" key="8">
    <source>
        <dbReference type="ARBA" id="ARBA00023288"/>
    </source>
</evidence>
<evidence type="ECO:0000256" key="4">
    <source>
        <dbReference type="ARBA" id="ARBA00022729"/>
    </source>
</evidence>
<feature type="domain" description="Phytocyanin" evidence="11">
    <location>
        <begin position="31"/>
        <end position="133"/>
    </location>
</feature>
<comment type="caution">
    <text evidence="12">The sequence shown here is derived from an EMBL/GenBank/DDBJ whole genome shotgun (WGS) entry which is preliminary data.</text>
</comment>
<evidence type="ECO:0000259" key="11">
    <source>
        <dbReference type="PROSITE" id="PS51485"/>
    </source>
</evidence>
<proteinExistence type="inferred from homology"/>
<comment type="similarity">
    <text evidence="9">Belongs to the early nodulin-like (ENODL) family.</text>
</comment>
<dbReference type="Pfam" id="PF02298">
    <property type="entry name" value="Cu_bind_like"/>
    <property type="match status" value="1"/>
</dbReference>
<feature type="signal peptide" evidence="10">
    <location>
        <begin position="1"/>
        <end position="30"/>
    </location>
</feature>
<evidence type="ECO:0000256" key="10">
    <source>
        <dbReference type="SAM" id="SignalP"/>
    </source>
</evidence>
<gene>
    <name evidence="12" type="ORF">TEA_002951</name>
</gene>
<dbReference type="InterPro" id="IPR039391">
    <property type="entry name" value="Phytocyanin-like"/>
</dbReference>
<dbReference type="Gene3D" id="2.60.40.420">
    <property type="entry name" value="Cupredoxins - blue copper proteins"/>
    <property type="match status" value="1"/>
</dbReference>